<dbReference type="RefSeq" id="WP_350402028.1">
    <property type="nucleotide sequence ID" value="NZ_JBELOE010000212.1"/>
</dbReference>
<reference evidence="2 3" key="1">
    <citation type="submission" date="2024-06" db="EMBL/GenBank/DDBJ databases">
        <authorList>
            <person name="Chen R.Y."/>
        </authorList>
    </citation>
    <scope>NUCLEOTIDE SEQUENCE [LARGE SCALE GENOMIC DNA]</scope>
    <source>
        <strain evidence="2 3">D2</strain>
    </source>
</reference>
<name>A0ABV1RIH0_9ALTE</name>
<organism evidence="2 3">
    <name type="scientific">Catenovulum sediminis</name>
    <dbReference type="NCBI Taxonomy" id="1740262"/>
    <lineage>
        <taxon>Bacteria</taxon>
        <taxon>Pseudomonadati</taxon>
        <taxon>Pseudomonadota</taxon>
        <taxon>Gammaproteobacteria</taxon>
        <taxon>Alteromonadales</taxon>
        <taxon>Alteromonadaceae</taxon>
        <taxon>Catenovulum</taxon>
    </lineage>
</organism>
<accession>A0ABV1RIH0</accession>
<keyword evidence="1" id="KW-0472">Membrane</keyword>
<gene>
    <name evidence="2" type="ORF">ABS311_11695</name>
</gene>
<keyword evidence="1" id="KW-1133">Transmembrane helix</keyword>
<evidence type="ECO:0000256" key="1">
    <source>
        <dbReference type="SAM" id="Phobius"/>
    </source>
</evidence>
<dbReference type="Proteomes" id="UP001467690">
    <property type="component" value="Unassembled WGS sequence"/>
</dbReference>
<evidence type="ECO:0000313" key="3">
    <source>
        <dbReference type="Proteomes" id="UP001467690"/>
    </source>
</evidence>
<evidence type="ECO:0008006" key="4">
    <source>
        <dbReference type="Google" id="ProtNLM"/>
    </source>
</evidence>
<keyword evidence="1" id="KW-0812">Transmembrane</keyword>
<sequence length="161" mass="18270">MIRLSRAGWNNVLIFASLIMIFLFNGLHMNFGQQAASDKQNIAVLPANQHILTIDFPGYSIERVGRDWRIVAAENIPLQAENVVQAWQALSATIVSQDDNFLQPYLPDAVIVFWFADSPQGYVIQWFNLPSGSFLKTPDNLLQVDESRFSELVYLSRPLEN</sequence>
<comment type="caution">
    <text evidence="2">The sequence shown here is derived from an EMBL/GenBank/DDBJ whole genome shotgun (WGS) entry which is preliminary data.</text>
</comment>
<keyword evidence="3" id="KW-1185">Reference proteome</keyword>
<protein>
    <recommendedName>
        <fullName evidence="4">DUF4340 domain-containing protein</fullName>
    </recommendedName>
</protein>
<proteinExistence type="predicted"/>
<evidence type="ECO:0000313" key="2">
    <source>
        <dbReference type="EMBL" id="MER2492537.1"/>
    </source>
</evidence>
<dbReference type="EMBL" id="JBELOE010000212">
    <property type="protein sequence ID" value="MER2492537.1"/>
    <property type="molecule type" value="Genomic_DNA"/>
</dbReference>
<feature type="transmembrane region" description="Helical" evidence="1">
    <location>
        <begin position="12"/>
        <end position="31"/>
    </location>
</feature>